<dbReference type="OrthoDB" id="2898509at2759"/>
<protein>
    <recommendedName>
        <fullName evidence="5">NAD(P)-binding protein</fullName>
    </recommendedName>
</protein>
<dbReference type="SUPFAM" id="SSF51735">
    <property type="entry name" value="NAD(P)-binding Rossmann-fold domains"/>
    <property type="match status" value="1"/>
</dbReference>
<evidence type="ECO:0000256" key="2">
    <source>
        <dbReference type="SAM" id="SignalP"/>
    </source>
</evidence>
<evidence type="ECO:0000313" key="4">
    <source>
        <dbReference type="Proteomes" id="UP000308652"/>
    </source>
</evidence>
<dbReference type="STRING" id="68775.A0A5C3M131"/>
<dbReference type="Gene3D" id="3.40.50.720">
    <property type="entry name" value="NAD(P)-binding Rossmann-like Domain"/>
    <property type="match status" value="1"/>
</dbReference>
<dbReference type="GO" id="GO:0016491">
    <property type="term" value="F:oxidoreductase activity"/>
    <property type="evidence" value="ECO:0007669"/>
    <property type="project" value="UniProtKB-KW"/>
</dbReference>
<dbReference type="InterPro" id="IPR036291">
    <property type="entry name" value="NAD(P)-bd_dom_sf"/>
</dbReference>
<dbReference type="AlphaFoldDB" id="A0A5C3M131"/>
<dbReference type="PANTHER" id="PTHR47534">
    <property type="entry name" value="YALI0E05731P"/>
    <property type="match status" value="1"/>
</dbReference>
<feature type="chain" id="PRO_5022845513" description="NAD(P)-binding protein" evidence="2">
    <location>
        <begin position="20"/>
        <end position="409"/>
    </location>
</feature>
<dbReference type="EMBL" id="ML213606">
    <property type="protein sequence ID" value="TFK37858.1"/>
    <property type="molecule type" value="Genomic_DNA"/>
</dbReference>
<keyword evidence="2" id="KW-0732">Signal</keyword>
<keyword evidence="4" id="KW-1185">Reference proteome</keyword>
<dbReference type="CDD" id="cd05233">
    <property type="entry name" value="SDR_c"/>
    <property type="match status" value="1"/>
</dbReference>
<sequence length="409" mass="43967">MSRLPFPVLVLLSLSLAYSSVYLLPGYLNPPPPVPSLSIVKSANHAYGAALAGNNSGINGGDRGGDEPVAVFVGGTSGIGRAMAESFAHHTKGRGRMVLVGRNERTAHAILSSTSSSSNAKNQFIPCDLANSTSLSLCIDALSTLPKINYLILTPGYFSLHPHSDAIPSSKDRQVDSKLMVHYYARWKLIHDLASLLEGATALGEDGKVLTVSRPGWGGRANLYDLGLNRTYGAIAASLQMPTYNDFMIESFALLHPSLTFINAYPGFVRTPLLSSSPTLRELSSYPFPVPALAASLVALAEVMTYPLSRSAEECAEWMWRGVWSSSRASNGKYGENVKGYFPSYVAEKIVDVSGKVKEKHVSHKTGSAGIEGAFRLGAYGEDLGSQRSFGTEDARRMVWEHTESVMSA</sequence>
<evidence type="ECO:0008006" key="5">
    <source>
        <dbReference type="Google" id="ProtNLM"/>
    </source>
</evidence>
<feature type="signal peptide" evidence="2">
    <location>
        <begin position="1"/>
        <end position="19"/>
    </location>
</feature>
<dbReference type="Pfam" id="PF00106">
    <property type="entry name" value="adh_short"/>
    <property type="match status" value="1"/>
</dbReference>
<accession>A0A5C3M131</accession>
<proteinExistence type="predicted"/>
<dbReference type="Proteomes" id="UP000308652">
    <property type="component" value="Unassembled WGS sequence"/>
</dbReference>
<organism evidence="3 4">
    <name type="scientific">Crucibulum laeve</name>
    <dbReference type="NCBI Taxonomy" id="68775"/>
    <lineage>
        <taxon>Eukaryota</taxon>
        <taxon>Fungi</taxon>
        <taxon>Dikarya</taxon>
        <taxon>Basidiomycota</taxon>
        <taxon>Agaricomycotina</taxon>
        <taxon>Agaricomycetes</taxon>
        <taxon>Agaricomycetidae</taxon>
        <taxon>Agaricales</taxon>
        <taxon>Agaricineae</taxon>
        <taxon>Nidulariaceae</taxon>
        <taxon>Crucibulum</taxon>
    </lineage>
</organism>
<reference evidence="3 4" key="1">
    <citation type="journal article" date="2019" name="Nat. Ecol. Evol.">
        <title>Megaphylogeny resolves global patterns of mushroom evolution.</title>
        <authorList>
            <person name="Varga T."/>
            <person name="Krizsan K."/>
            <person name="Foldi C."/>
            <person name="Dima B."/>
            <person name="Sanchez-Garcia M."/>
            <person name="Sanchez-Ramirez S."/>
            <person name="Szollosi G.J."/>
            <person name="Szarkandi J.G."/>
            <person name="Papp V."/>
            <person name="Albert L."/>
            <person name="Andreopoulos W."/>
            <person name="Angelini C."/>
            <person name="Antonin V."/>
            <person name="Barry K.W."/>
            <person name="Bougher N.L."/>
            <person name="Buchanan P."/>
            <person name="Buyck B."/>
            <person name="Bense V."/>
            <person name="Catcheside P."/>
            <person name="Chovatia M."/>
            <person name="Cooper J."/>
            <person name="Damon W."/>
            <person name="Desjardin D."/>
            <person name="Finy P."/>
            <person name="Geml J."/>
            <person name="Haridas S."/>
            <person name="Hughes K."/>
            <person name="Justo A."/>
            <person name="Karasinski D."/>
            <person name="Kautmanova I."/>
            <person name="Kiss B."/>
            <person name="Kocsube S."/>
            <person name="Kotiranta H."/>
            <person name="LaButti K.M."/>
            <person name="Lechner B.E."/>
            <person name="Liimatainen K."/>
            <person name="Lipzen A."/>
            <person name="Lukacs Z."/>
            <person name="Mihaltcheva S."/>
            <person name="Morgado L.N."/>
            <person name="Niskanen T."/>
            <person name="Noordeloos M.E."/>
            <person name="Ohm R.A."/>
            <person name="Ortiz-Santana B."/>
            <person name="Ovrebo C."/>
            <person name="Racz N."/>
            <person name="Riley R."/>
            <person name="Savchenko A."/>
            <person name="Shiryaev A."/>
            <person name="Soop K."/>
            <person name="Spirin V."/>
            <person name="Szebenyi C."/>
            <person name="Tomsovsky M."/>
            <person name="Tulloss R.E."/>
            <person name="Uehling J."/>
            <person name="Grigoriev I.V."/>
            <person name="Vagvolgyi C."/>
            <person name="Papp T."/>
            <person name="Martin F.M."/>
            <person name="Miettinen O."/>
            <person name="Hibbett D.S."/>
            <person name="Nagy L.G."/>
        </authorList>
    </citation>
    <scope>NUCLEOTIDE SEQUENCE [LARGE SCALE GENOMIC DNA]</scope>
    <source>
        <strain evidence="3 4">CBS 166.37</strain>
    </source>
</reference>
<gene>
    <name evidence="3" type="ORF">BDQ12DRAFT_684757</name>
</gene>
<dbReference type="InterPro" id="IPR002347">
    <property type="entry name" value="SDR_fam"/>
</dbReference>
<keyword evidence="1" id="KW-0560">Oxidoreductase</keyword>
<evidence type="ECO:0000256" key="1">
    <source>
        <dbReference type="ARBA" id="ARBA00023002"/>
    </source>
</evidence>
<dbReference type="PANTHER" id="PTHR47534:SF3">
    <property type="entry name" value="ALCOHOL DEHYDROGENASE-LIKE C-TERMINAL DOMAIN-CONTAINING PROTEIN"/>
    <property type="match status" value="1"/>
</dbReference>
<evidence type="ECO:0000313" key="3">
    <source>
        <dbReference type="EMBL" id="TFK37858.1"/>
    </source>
</evidence>
<name>A0A5C3M131_9AGAR</name>
<dbReference type="InterPro" id="IPR052228">
    <property type="entry name" value="Sec_Metab_Biosynth_Oxidored"/>
</dbReference>